<evidence type="ECO:0000313" key="3">
    <source>
        <dbReference type="Proteomes" id="UP000217250"/>
    </source>
</evidence>
<name>A0A250FQ68_9FLAO</name>
<dbReference type="AlphaFoldDB" id="A0A250FQ68"/>
<accession>A0A250FQ68</accession>
<evidence type="ECO:0000256" key="1">
    <source>
        <dbReference type="SAM" id="SignalP"/>
    </source>
</evidence>
<feature type="signal peptide" evidence="1">
    <location>
        <begin position="1"/>
        <end position="18"/>
    </location>
</feature>
<dbReference type="RefSeq" id="WP_095910593.1">
    <property type="nucleotide sequence ID" value="NZ_CAURQZ010000014.1"/>
</dbReference>
<dbReference type="GeneID" id="84808730"/>
<reference evidence="3" key="1">
    <citation type="submission" date="2017-06" db="EMBL/GenBank/DDBJ databases">
        <title>Capnocytophaga spp. assemblies.</title>
        <authorList>
            <person name="Gulvik C.A."/>
        </authorList>
    </citation>
    <scope>NUCLEOTIDE SEQUENCE [LARGE SCALE GENOMIC DNA]</scope>
    <source>
        <strain evidence="3">H1496</strain>
    </source>
</reference>
<gene>
    <name evidence="2" type="ORF">CGC50_09200</name>
</gene>
<dbReference type="Gene3D" id="3.40.390.70">
    <property type="match status" value="1"/>
</dbReference>
<keyword evidence="1" id="KW-0732">Signal</keyword>
<evidence type="ECO:0000313" key="2">
    <source>
        <dbReference type="EMBL" id="ATA87319.1"/>
    </source>
</evidence>
<evidence type="ECO:0008006" key="4">
    <source>
        <dbReference type="Google" id="ProtNLM"/>
    </source>
</evidence>
<feature type="chain" id="PRO_5012173928" description="Substrate import-associated zinc metallohydrolase lipoprotein" evidence="1">
    <location>
        <begin position="19"/>
        <end position="365"/>
    </location>
</feature>
<dbReference type="OrthoDB" id="1113652at2"/>
<dbReference type="InterPro" id="IPR030890">
    <property type="entry name" value="LP_HExxH_w_TonB"/>
</dbReference>
<dbReference type="NCBIfam" id="TIGR04549">
    <property type="entry name" value="LP_HExxH_w_tonB"/>
    <property type="match status" value="1"/>
</dbReference>
<dbReference type="Proteomes" id="UP000217250">
    <property type="component" value="Chromosome"/>
</dbReference>
<protein>
    <recommendedName>
        <fullName evidence="4">Substrate import-associated zinc metallohydrolase lipoprotein</fullName>
    </recommendedName>
</protein>
<dbReference type="Pfam" id="PF15890">
    <property type="entry name" value="Peptidase_Mx1"/>
    <property type="match status" value="1"/>
</dbReference>
<dbReference type="PROSITE" id="PS51257">
    <property type="entry name" value="PROKAR_LIPOPROTEIN"/>
    <property type="match status" value="1"/>
</dbReference>
<dbReference type="EMBL" id="CP022386">
    <property type="protein sequence ID" value="ATA87319.1"/>
    <property type="molecule type" value="Genomic_DNA"/>
</dbReference>
<proteinExistence type="predicted"/>
<organism evidence="2 3">
    <name type="scientific">Capnocytophaga gingivalis</name>
    <dbReference type="NCBI Taxonomy" id="1017"/>
    <lineage>
        <taxon>Bacteria</taxon>
        <taxon>Pseudomonadati</taxon>
        <taxon>Bacteroidota</taxon>
        <taxon>Flavobacteriia</taxon>
        <taxon>Flavobacteriales</taxon>
        <taxon>Flavobacteriaceae</taxon>
        <taxon>Capnocytophaga</taxon>
    </lineage>
</organism>
<dbReference type="KEGG" id="cgh:CGC50_09200"/>
<sequence>MKKLIYICLAAALGSCSADNDLSSDSVILGGNTPSQEEKTLNPPNALDTYIENHFTNPYNIRMLYRFLERETTRSWVLTPTKYEKAVQFATMFNYLFMEPYVEATSKQFMKEHSFNTLILIGENAYHATRIPMRGLATNGVKIHMMNINNIRPNNIYYLNDNALHTLYHETAHTWHQSIDYPTDYKRISGTDYKSNSWSAAWAGTDYLKAGFISAYGSSNSDEDFVEMISRYIVYFNAKEDCDCATTDTTLDTDGDGFDDALYTAWKRSFTNYNNGASVTSYESARVWEEQLALADDKIRPTEQYTGKEKLQQKMAVIRKYLTENWNIDLDALRKKIRVRYPYVAGRTLSGQAVPQKDFSDLTNN</sequence>